<evidence type="ECO:0000313" key="3">
    <source>
        <dbReference type="EMBL" id="MBB2959159.1"/>
    </source>
</evidence>
<keyword evidence="2" id="KW-1133">Transmembrane helix</keyword>
<keyword evidence="4" id="KW-1185">Reference proteome</keyword>
<dbReference type="Proteomes" id="UP000545286">
    <property type="component" value="Unassembled WGS sequence"/>
</dbReference>
<keyword evidence="2" id="KW-0812">Transmembrane</keyword>
<proteinExistence type="predicted"/>
<sequence>MTSATRHRPHAHARSAGLFFVAALVAPLVPWELAQAQAVEADDSRSYSVGDGAELTPAPTAEDAAAWDTFVKIATPEVASELLTSYTVFDDPESDTHASVGQSADDPAFWTLEVNAAREAGLELEQTMVHEYAHLLSLNVDEVALDAPSCTTLVLAEGCALAGSMLVSFHEQFWAPYGSAAPDADNADVDVAEAFYSQHEEAFVDDYAATNVVEDFAETYMVFVVEDRPTSDSAVAEKLDFFWDRPAEVERRDRIRAALGWEEGATVAPLTTDSTQTPEDGGDAQQTVEQSVPRMAIITIAVLSALIVALLIAFVVWTRRRAHHEVAECEQSVEEGSGPGPSSP</sequence>
<gene>
    <name evidence="3" type="ORF">FHX72_003311</name>
</gene>
<name>A0A7W4USA9_9MICO</name>
<keyword evidence="2" id="KW-0472">Membrane</keyword>
<evidence type="ECO:0000256" key="1">
    <source>
        <dbReference type="SAM" id="MobiDB-lite"/>
    </source>
</evidence>
<feature type="transmembrane region" description="Helical" evidence="2">
    <location>
        <begin position="295"/>
        <end position="317"/>
    </location>
</feature>
<dbReference type="RefSeq" id="WP_183626433.1">
    <property type="nucleotide sequence ID" value="NZ_JACHWJ010000005.1"/>
</dbReference>
<dbReference type="EMBL" id="JACHWJ010000005">
    <property type="protein sequence ID" value="MBB2959159.1"/>
    <property type="molecule type" value="Genomic_DNA"/>
</dbReference>
<evidence type="ECO:0000256" key="2">
    <source>
        <dbReference type="SAM" id="Phobius"/>
    </source>
</evidence>
<dbReference type="AlphaFoldDB" id="A0A7W4USA9"/>
<accession>A0A7W4USA9</accession>
<reference evidence="3 4" key="1">
    <citation type="submission" date="2020-08" db="EMBL/GenBank/DDBJ databases">
        <title>Sequencing the genomes of 1000 actinobacteria strains.</title>
        <authorList>
            <person name="Klenk H.-P."/>
        </authorList>
    </citation>
    <scope>NUCLEOTIDE SEQUENCE [LARGE SCALE GENOMIC DNA]</scope>
    <source>
        <strain evidence="3 4">DSM 20419</strain>
    </source>
</reference>
<dbReference type="CDD" id="cd12087">
    <property type="entry name" value="TM_EGFR-like"/>
    <property type="match status" value="1"/>
</dbReference>
<feature type="compositionally biased region" description="Polar residues" evidence="1">
    <location>
        <begin position="269"/>
        <end position="288"/>
    </location>
</feature>
<protein>
    <submittedName>
        <fullName evidence="3">Uncharacterized protein</fullName>
    </submittedName>
</protein>
<organism evidence="3 4">
    <name type="scientific">Pseudoclavibacter helvolus</name>
    <dbReference type="NCBI Taxonomy" id="255205"/>
    <lineage>
        <taxon>Bacteria</taxon>
        <taxon>Bacillati</taxon>
        <taxon>Actinomycetota</taxon>
        <taxon>Actinomycetes</taxon>
        <taxon>Micrococcales</taxon>
        <taxon>Microbacteriaceae</taxon>
        <taxon>Pseudoclavibacter</taxon>
    </lineage>
</organism>
<comment type="caution">
    <text evidence="3">The sequence shown here is derived from an EMBL/GenBank/DDBJ whole genome shotgun (WGS) entry which is preliminary data.</text>
</comment>
<feature type="region of interest" description="Disordered" evidence="1">
    <location>
        <begin position="266"/>
        <end position="288"/>
    </location>
</feature>
<evidence type="ECO:0000313" key="4">
    <source>
        <dbReference type="Proteomes" id="UP000545286"/>
    </source>
</evidence>